<feature type="transmembrane region" description="Helical" evidence="1">
    <location>
        <begin position="149"/>
        <end position="167"/>
    </location>
</feature>
<feature type="transmembrane region" description="Helical" evidence="1">
    <location>
        <begin position="244"/>
        <end position="264"/>
    </location>
</feature>
<keyword evidence="1" id="KW-0812">Transmembrane</keyword>
<dbReference type="InterPro" id="IPR002656">
    <property type="entry name" value="Acyl_transf_3_dom"/>
</dbReference>
<dbReference type="PANTHER" id="PTHR37312:SF1">
    <property type="entry name" value="MEMBRANE-BOUND ACYLTRANSFERASE YKRP-RELATED"/>
    <property type="match status" value="1"/>
</dbReference>
<evidence type="ECO:0000313" key="4">
    <source>
        <dbReference type="Proteomes" id="UP000286598"/>
    </source>
</evidence>
<gene>
    <name evidence="3" type="ORF">DW060_08955</name>
</gene>
<feature type="transmembrane region" description="Helical" evidence="1">
    <location>
        <begin position="12"/>
        <end position="30"/>
    </location>
</feature>
<organism evidence="3 4">
    <name type="scientific">Leyella stercorea</name>
    <dbReference type="NCBI Taxonomy" id="363265"/>
    <lineage>
        <taxon>Bacteria</taxon>
        <taxon>Pseudomonadati</taxon>
        <taxon>Bacteroidota</taxon>
        <taxon>Bacteroidia</taxon>
        <taxon>Bacteroidales</taxon>
        <taxon>Prevotellaceae</taxon>
        <taxon>Leyella</taxon>
    </lineage>
</organism>
<evidence type="ECO:0000256" key="1">
    <source>
        <dbReference type="SAM" id="Phobius"/>
    </source>
</evidence>
<name>A0A415GJM1_9BACT</name>
<dbReference type="OrthoDB" id="9809782at2"/>
<accession>A0A415GJM1</accession>
<keyword evidence="1" id="KW-0472">Membrane</keyword>
<evidence type="ECO:0000259" key="2">
    <source>
        <dbReference type="Pfam" id="PF01757"/>
    </source>
</evidence>
<comment type="caution">
    <text evidence="3">The sequence shown here is derived from an EMBL/GenBank/DDBJ whole genome shotgun (WGS) entry which is preliminary data.</text>
</comment>
<feature type="transmembrane region" description="Helical" evidence="1">
    <location>
        <begin position="173"/>
        <end position="193"/>
    </location>
</feature>
<dbReference type="AlphaFoldDB" id="A0A415GJM1"/>
<dbReference type="Pfam" id="PF01757">
    <property type="entry name" value="Acyl_transf_3"/>
    <property type="match status" value="1"/>
</dbReference>
<feature type="transmembrane region" description="Helical" evidence="1">
    <location>
        <begin position="303"/>
        <end position="322"/>
    </location>
</feature>
<evidence type="ECO:0000313" key="3">
    <source>
        <dbReference type="EMBL" id="RHK49457.1"/>
    </source>
</evidence>
<sequence>MMKQRLEYIDLAKGFAMLMVVYIHISINYADNPFVDSWVRRMMGSMFMPIFFIMSGFFFSVKQPFRDWVKKKTKRLIVPFLVFYLLTYLMNCVLCGLLHVQTKNEFHYGDLFQVFFRDVFANNVIWFLLALFWSSVILYVIAKNGRGRIWQTLLVVILGWGGGKILGDYELNIPLYIDTALTALPFVYIGYLVKEYEVLARVSVMPKNKRVTLMLLVFVVGFILDYFFGQGASMVNNMQPSASRFYGCGVVGSLSVLALSNMIGKLPLVSFVGRHSILVLCTQMYLINLFVKLTNRFFGSLGYYPASLLVLLLVCVSYYALVPLVNRYVPWIIGEKK</sequence>
<dbReference type="Proteomes" id="UP000286598">
    <property type="component" value="Unassembled WGS sequence"/>
</dbReference>
<reference evidence="3 4" key="1">
    <citation type="submission" date="2018-08" db="EMBL/GenBank/DDBJ databases">
        <title>A genome reference for cultivated species of the human gut microbiota.</title>
        <authorList>
            <person name="Zou Y."/>
            <person name="Xue W."/>
            <person name="Luo G."/>
        </authorList>
    </citation>
    <scope>NUCLEOTIDE SEQUENCE [LARGE SCALE GENOMIC DNA]</scope>
    <source>
        <strain evidence="3 4">AF42-9</strain>
    </source>
</reference>
<dbReference type="InterPro" id="IPR052734">
    <property type="entry name" value="Nod_factor_acetyltransferase"/>
</dbReference>
<keyword evidence="1" id="KW-1133">Transmembrane helix</keyword>
<keyword evidence="3" id="KW-0012">Acyltransferase</keyword>
<feature type="domain" description="Acyltransferase 3" evidence="2">
    <location>
        <begin position="7"/>
        <end position="319"/>
    </location>
</feature>
<keyword evidence="4" id="KW-1185">Reference proteome</keyword>
<feature type="transmembrane region" description="Helical" evidence="1">
    <location>
        <begin position="42"/>
        <end position="61"/>
    </location>
</feature>
<feature type="transmembrane region" description="Helical" evidence="1">
    <location>
        <begin position="81"/>
        <end position="100"/>
    </location>
</feature>
<keyword evidence="3" id="KW-0808">Transferase</keyword>
<protein>
    <submittedName>
        <fullName evidence="3">Acyltransferase</fullName>
    </submittedName>
</protein>
<proteinExistence type="predicted"/>
<feature type="transmembrane region" description="Helical" evidence="1">
    <location>
        <begin position="120"/>
        <end position="142"/>
    </location>
</feature>
<dbReference type="GO" id="GO:0016747">
    <property type="term" value="F:acyltransferase activity, transferring groups other than amino-acyl groups"/>
    <property type="evidence" value="ECO:0007669"/>
    <property type="project" value="InterPro"/>
</dbReference>
<feature type="transmembrane region" description="Helical" evidence="1">
    <location>
        <begin position="213"/>
        <end position="232"/>
    </location>
</feature>
<feature type="transmembrane region" description="Helical" evidence="1">
    <location>
        <begin position="271"/>
        <end position="291"/>
    </location>
</feature>
<dbReference type="PANTHER" id="PTHR37312">
    <property type="entry name" value="MEMBRANE-BOUND ACYLTRANSFERASE YKRP-RELATED"/>
    <property type="match status" value="1"/>
</dbReference>
<dbReference type="EMBL" id="QRNO01000043">
    <property type="protein sequence ID" value="RHK49457.1"/>
    <property type="molecule type" value="Genomic_DNA"/>
</dbReference>